<feature type="domain" description="HTH araC/xylS-type" evidence="4">
    <location>
        <begin position="27"/>
        <end position="125"/>
    </location>
</feature>
<evidence type="ECO:0000259" key="4">
    <source>
        <dbReference type="PROSITE" id="PS01124"/>
    </source>
</evidence>
<evidence type="ECO:0000313" key="7">
    <source>
        <dbReference type="Proteomes" id="UP000076967"/>
    </source>
</evidence>
<dbReference type="GO" id="GO:0043565">
    <property type="term" value="F:sequence-specific DNA binding"/>
    <property type="evidence" value="ECO:0007669"/>
    <property type="project" value="InterPro"/>
</dbReference>
<sequence>MLPDNENELLTEIGLGTKESHPKKSLIEIREFINQYYHEPLSIRQLAEMADISPKYFGDLFKRTFGMSAMNYLTNIRINHAKRYLTQSNELLRDIALKVGYADEFYFSRIFKKAVGMPPSDYVKNAKQRISSCSSSVTGQLIALNIIPISAPLDPKWTDYYYNVYSTQIKSHLNLSDPYIRSKFEANLKKLAHDRPDVIIGTDQFCPADRTLLMEIAPSFFVPTENVGWRDQLMMIAQFLDREDRAKLWIQRYNHKVQTAKDQISQALGSDRILVLRIYGNNIHMYWNRGLEDVLYQDLNLEILKRGEGSSNIVVTLDELADLNPERILLVVCPEASSRSYWLALQHSVEWIQLKAVRQRHVYHILSDPWFEYSAVATIRMLDEALLLFTGKCPNAFQDNVHGEFDRI</sequence>
<evidence type="ECO:0000256" key="2">
    <source>
        <dbReference type="ARBA" id="ARBA00023125"/>
    </source>
</evidence>
<feature type="domain" description="Fe/B12 periplasmic-binding" evidence="5">
    <location>
        <begin position="129"/>
        <end position="393"/>
    </location>
</feature>
<gene>
    <name evidence="6" type="ORF">PGLA_20105</name>
</gene>
<dbReference type="Proteomes" id="UP000076967">
    <property type="component" value="Unassembled WGS sequence"/>
</dbReference>
<keyword evidence="3" id="KW-0804">Transcription</keyword>
<dbReference type="OrthoDB" id="2461801at2"/>
<dbReference type="GO" id="GO:0003700">
    <property type="term" value="F:DNA-binding transcription factor activity"/>
    <property type="evidence" value="ECO:0007669"/>
    <property type="project" value="InterPro"/>
</dbReference>
<dbReference type="InterPro" id="IPR018062">
    <property type="entry name" value="HTH_AraC-typ_CS"/>
</dbReference>
<dbReference type="SUPFAM" id="SSF46689">
    <property type="entry name" value="Homeodomain-like"/>
    <property type="match status" value="2"/>
</dbReference>
<keyword evidence="7" id="KW-1185">Reference proteome</keyword>
<dbReference type="PROSITE" id="PS01124">
    <property type="entry name" value="HTH_ARAC_FAMILY_2"/>
    <property type="match status" value="1"/>
</dbReference>
<dbReference type="SUPFAM" id="SSF53807">
    <property type="entry name" value="Helical backbone' metal receptor"/>
    <property type="match status" value="1"/>
</dbReference>
<dbReference type="EMBL" id="LVJH01000048">
    <property type="protein sequence ID" value="OAB38400.1"/>
    <property type="molecule type" value="Genomic_DNA"/>
</dbReference>
<dbReference type="SMART" id="SM00342">
    <property type="entry name" value="HTH_ARAC"/>
    <property type="match status" value="1"/>
</dbReference>
<reference evidence="6 7" key="1">
    <citation type="submission" date="2016-03" db="EMBL/GenBank/DDBJ databases">
        <title>Draft genome sequence of Paenibacillus glacialis DSM 22343.</title>
        <authorList>
            <person name="Shin S.-K."/>
            <person name="Yi H."/>
        </authorList>
    </citation>
    <scope>NUCLEOTIDE SEQUENCE [LARGE SCALE GENOMIC DNA]</scope>
    <source>
        <strain evidence="6 7">DSM 22343</strain>
    </source>
</reference>
<accession>A0A168HPN9</accession>
<name>A0A168HPN9_9BACL</name>
<evidence type="ECO:0000259" key="5">
    <source>
        <dbReference type="PROSITE" id="PS50983"/>
    </source>
</evidence>
<dbReference type="PROSITE" id="PS00041">
    <property type="entry name" value="HTH_ARAC_FAMILY_1"/>
    <property type="match status" value="1"/>
</dbReference>
<dbReference type="PANTHER" id="PTHR43280:SF28">
    <property type="entry name" value="HTH-TYPE TRANSCRIPTIONAL ACTIVATOR RHAS"/>
    <property type="match status" value="1"/>
</dbReference>
<dbReference type="RefSeq" id="WP_068536266.1">
    <property type="nucleotide sequence ID" value="NZ_LVJH01000048.1"/>
</dbReference>
<dbReference type="Pfam" id="PF01497">
    <property type="entry name" value="Peripla_BP_2"/>
    <property type="match status" value="1"/>
</dbReference>
<dbReference type="InterPro" id="IPR002491">
    <property type="entry name" value="ABC_transptr_periplasmic_BD"/>
</dbReference>
<dbReference type="AlphaFoldDB" id="A0A168HPN9"/>
<dbReference type="PANTHER" id="PTHR43280">
    <property type="entry name" value="ARAC-FAMILY TRANSCRIPTIONAL REGULATOR"/>
    <property type="match status" value="1"/>
</dbReference>
<evidence type="ECO:0000256" key="3">
    <source>
        <dbReference type="ARBA" id="ARBA00023163"/>
    </source>
</evidence>
<evidence type="ECO:0000256" key="1">
    <source>
        <dbReference type="ARBA" id="ARBA00023015"/>
    </source>
</evidence>
<protein>
    <submittedName>
        <fullName evidence="6">AraC family transcriptional regulator</fullName>
    </submittedName>
</protein>
<dbReference type="InterPro" id="IPR020449">
    <property type="entry name" value="Tscrpt_reg_AraC-type_HTH"/>
</dbReference>
<dbReference type="Gene3D" id="1.10.10.60">
    <property type="entry name" value="Homeodomain-like"/>
    <property type="match status" value="2"/>
</dbReference>
<dbReference type="PRINTS" id="PR00032">
    <property type="entry name" value="HTHARAC"/>
</dbReference>
<organism evidence="6 7">
    <name type="scientific">Paenibacillus glacialis</name>
    <dbReference type="NCBI Taxonomy" id="494026"/>
    <lineage>
        <taxon>Bacteria</taxon>
        <taxon>Bacillati</taxon>
        <taxon>Bacillota</taxon>
        <taxon>Bacilli</taxon>
        <taxon>Bacillales</taxon>
        <taxon>Paenibacillaceae</taxon>
        <taxon>Paenibacillus</taxon>
    </lineage>
</organism>
<comment type="caution">
    <text evidence="6">The sequence shown here is derived from an EMBL/GenBank/DDBJ whole genome shotgun (WGS) entry which is preliminary data.</text>
</comment>
<dbReference type="InterPro" id="IPR018060">
    <property type="entry name" value="HTH_AraC"/>
</dbReference>
<keyword evidence="1" id="KW-0805">Transcription regulation</keyword>
<dbReference type="InterPro" id="IPR009057">
    <property type="entry name" value="Homeodomain-like_sf"/>
</dbReference>
<dbReference type="PROSITE" id="PS50983">
    <property type="entry name" value="FE_B12_PBP"/>
    <property type="match status" value="1"/>
</dbReference>
<evidence type="ECO:0000313" key="6">
    <source>
        <dbReference type="EMBL" id="OAB38400.1"/>
    </source>
</evidence>
<dbReference type="STRING" id="494026.PGLA_20105"/>
<proteinExistence type="predicted"/>
<dbReference type="Pfam" id="PF12833">
    <property type="entry name" value="HTH_18"/>
    <property type="match status" value="1"/>
</dbReference>
<dbReference type="Gene3D" id="3.40.50.1980">
    <property type="entry name" value="Nitrogenase molybdenum iron protein domain"/>
    <property type="match status" value="2"/>
</dbReference>
<keyword evidence="2" id="KW-0238">DNA-binding</keyword>